<evidence type="ECO:0008006" key="3">
    <source>
        <dbReference type="Google" id="ProtNLM"/>
    </source>
</evidence>
<dbReference type="AlphaFoldDB" id="A0A0B0IH61"/>
<dbReference type="RefSeq" id="WP_034625094.1">
    <property type="nucleotide sequence ID" value="NZ_JRJU01000001.1"/>
</dbReference>
<dbReference type="Proteomes" id="UP000030832">
    <property type="component" value="Unassembled WGS sequence"/>
</dbReference>
<accession>A0A0B0IH61</accession>
<sequence length="109" mass="12148">MKKLMVRISLIGLLLLLGALFGVQLMNEELEITQPIPLQIEQDETSSTAKEVEHQTTTNELVEKRKTVEEVGRFNFFSDLGNHLASGLNSISRAVMSQIMSFVDDVLNG</sequence>
<dbReference type="Pfam" id="PF12438">
    <property type="entry name" value="DUF3679"/>
    <property type="match status" value="1"/>
</dbReference>
<proteinExistence type="predicted"/>
<comment type="caution">
    <text evidence="1">The sequence shown here is derived from an EMBL/GenBank/DDBJ whole genome shotgun (WGS) entry which is preliminary data.</text>
</comment>
<protein>
    <recommendedName>
        <fullName evidence="3">DUF3679 domain-containing protein</fullName>
    </recommendedName>
</protein>
<reference evidence="1 2" key="1">
    <citation type="submission" date="2014-09" db="EMBL/GenBank/DDBJ databases">
        <title>Genome sequencing and annotation of Bacillus Okhensis strain Kh10-101T.</title>
        <authorList>
            <person name="Prakash J.S."/>
        </authorList>
    </citation>
    <scope>NUCLEOTIDE SEQUENCE [LARGE SCALE GENOMIC DNA]</scope>
    <source>
        <strain evidence="2">Kh10-101T</strain>
    </source>
</reference>
<dbReference type="OrthoDB" id="2943599at2"/>
<evidence type="ECO:0000313" key="1">
    <source>
        <dbReference type="EMBL" id="KHF41918.1"/>
    </source>
</evidence>
<dbReference type="InterPro" id="IPR020534">
    <property type="entry name" value="Uncharacterised_YqxA"/>
</dbReference>
<organism evidence="1 2">
    <name type="scientific">Halalkalibacter okhensis</name>
    <dbReference type="NCBI Taxonomy" id="333138"/>
    <lineage>
        <taxon>Bacteria</taxon>
        <taxon>Bacillati</taxon>
        <taxon>Bacillota</taxon>
        <taxon>Bacilli</taxon>
        <taxon>Bacillales</taxon>
        <taxon>Bacillaceae</taxon>
        <taxon>Halalkalibacter</taxon>
    </lineage>
</organism>
<gene>
    <name evidence="1" type="ORF">LQ50_01100</name>
</gene>
<dbReference type="eggNOG" id="ENOG5032HMH">
    <property type="taxonomic scope" value="Bacteria"/>
</dbReference>
<evidence type="ECO:0000313" key="2">
    <source>
        <dbReference type="Proteomes" id="UP000030832"/>
    </source>
</evidence>
<keyword evidence="2" id="KW-1185">Reference proteome</keyword>
<dbReference type="EMBL" id="JRJU01000001">
    <property type="protein sequence ID" value="KHF41918.1"/>
    <property type="molecule type" value="Genomic_DNA"/>
</dbReference>
<name>A0A0B0IH61_9BACI</name>